<sequence>MAKLILKCPYIKCDGSGKVSGYLQYIATRENVQRVPDGRPATRKQEQLIEKIVRDFRDSKDLFEYEDYEAAHTGAAASAFITAALEMNWDAAGRSDVYMSYIATRPGAQRLGEHGLFGDKDAVDLVKAMGELEGYTGNVWTHIISLRREDATRLGYDSAGVWRNLLKAHRNEIADAMKIPPENFHWYAAFHDEGRHPHVHMMAWSADPAQGYLTRDGIRHIRSKLTNDIFHQEMLHLYEQKTTSRDELVQQARQAMLELTREMARGLCDHPQAEKLLLELARRLETVKGKKQYGYLPKPLKALADEIVDQMERLPAVAKCYDKWLELQGQVQSYYTGEAVRRLPLSKQNEFRAIQNAVIQEAERIRLGEISFEDEAIGTVDEPENMYRTAELYRQMRNIIHDESLSLDERDYAVEQMRQPAERGYPYAQHQMGKLYRDGTVVIPDMVMAKEWFLKAAAQEVAASQYALGKLFLSDDAEVRNPAEGMRWMEVAAQNGSHYAAYRLGKEYLRGEVVKKDVPKAMDYLNRSAEDGNQFAQYTLGKLYLMGREVPQDRELAKHWLTFSADQGNEYAKFFLDRLDQFREPSTMLGITRLLHHMAGIFRDHSLPKSPPAGGQIDRKLRRKLMEKKMAQGHKQDDHEEQNWTMSM</sequence>
<evidence type="ECO:0008006" key="3">
    <source>
        <dbReference type="Google" id="ProtNLM"/>
    </source>
</evidence>
<protein>
    <recommendedName>
        <fullName evidence="3">Sel1 repeat family protein</fullName>
    </recommendedName>
</protein>
<dbReference type="PANTHER" id="PTHR11102">
    <property type="entry name" value="SEL-1-LIKE PROTEIN"/>
    <property type="match status" value="1"/>
</dbReference>
<dbReference type="InterPro" id="IPR050767">
    <property type="entry name" value="Sel1_AlgK"/>
</dbReference>
<dbReference type="AlphaFoldDB" id="A0A212K2X3"/>
<evidence type="ECO:0000256" key="1">
    <source>
        <dbReference type="SAM" id="MobiDB-lite"/>
    </source>
</evidence>
<dbReference type="Gene3D" id="1.25.40.10">
    <property type="entry name" value="Tetratricopeptide repeat domain"/>
    <property type="match status" value="1"/>
</dbReference>
<dbReference type="Pfam" id="PF08238">
    <property type="entry name" value="Sel1"/>
    <property type="match status" value="4"/>
</dbReference>
<dbReference type="InterPro" id="IPR011990">
    <property type="entry name" value="TPR-like_helical_dom_sf"/>
</dbReference>
<dbReference type="SMART" id="SM00671">
    <property type="entry name" value="SEL1"/>
    <property type="match status" value="4"/>
</dbReference>
<feature type="compositionally biased region" description="Basic and acidic residues" evidence="1">
    <location>
        <begin position="629"/>
        <end position="642"/>
    </location>
</feature>
<feature type="region of interest" description="Disordered" evidence="1">
    <location>
        <begin position="629"/>
        <end position="648"/>
    </location>
</feature>
<accession>A0A212K2X3</accession>
<dbReference type="PANTHER" id="PTHR11102:SF160">
    <property type="entry name" value="ERAD-ASSOCIATED E3 UBIQUITIN-PROTEIN LIGASE COMPONENT HRD3"/>
    <property type="match status" value="1"/>
</dbReference>
<gene>
    <name evidence="2" type="ORF">KL86CLO1_12103</name>
</gene>
<reference evidence="2" key="1">
    <citation type="submission" date="2016-04" db="EMBL/GenBank/DDBJ databases">
        <authorList>
            <person name="Evans L.H."/>
            <person name="Alamgir A."/>
            <person name="Owens N."/>
            <person name="Weber N.D."/>
            <person name="Virtaneva K."/>
            <person name="Barbian K."/>
            <person name="Babar A."/>
            <person name="Rosenke K."/>
        </authorList>
    </citation>
    <scope>NUCLEOTIDE SEQUENCE</scope>
    <source>
        <strain evidence="2">86</strain>
    </source>
</reference>
<name>A0A212K2X3_9FIRM</name>
<evidence type="ECO:0000313" key="2">
    <source>
        <dbReference type="EMBL" id="SBW05997.1"/>
    </source>
</evidence>
<dbReference type="InterPro" id="IPR006597">
    <property type="entry name" value="Sel1-like"/>
</dbReference>
<dbReference type="Pfam" id="PF18555">
    <property type="entry name" value="MobL"/>
    <property type="match status" value="1"/>
</dbReference>
<dbReference type="SUPFAM" id="SSF81901">
    <property type="entry name" value="HCP-like"/>
    <property type="match status" value="1"/>
</dbReference>
<dbReference type="InterPro" id="IPR048102">
    <property type="entry name" value="MobP3"/>
</dbReference>
<proteinExistence type="predicted"/>
<dbReference type="NCBIfam" id="NF041499">
    <property type="entry name" value="MobP3"/>
    <property type="match status" value="1"/>
</dbReference>
<dbReference type="InterPro" id="IPR041073">
    <property type="entry name" value="MobL"/>
</dbReference>
<dbReference type="EMBL" id="FLUN01000001">
    <property type="protein sequence ID" value="SBW05997.1"/>
    <property type="molecule type" value="Genomic_DNA"/>
</dbReference>
<organism evidence="2">
    <name type="scientific">uncultured Eubacteriales bacterium</name>
    <dbReference type="NCBI Taxonomy" id="172733"/>
    <lineage>
        <taxon>Bacteria</taxon>
        <taxon>Bacillati</taxon>
        <taxon>Bacillota</taxon>
        <taxon>Clostridia</taxon>
        <taxon>Eubacteriales</taxon>
        <taxon>environmental samples</taxon>
    </lineage>
</organism>